<organism evidence="9">
    <name type="scientific">Chromera velia CCMP2878</name>
    <dbReference type="NCBI Taxonomy" id="1169474"/>
    <lineage>
        <taxon>Eukaryota</taxon>
        <taxon>Sar</taxon>
        <taxon>Alveolata</taxon>
        <taxon>Colpodellida</taxon>
        <taxon>Chromeraceae</taxon>
        <taxon>Chromera</taxon>
    </lineage>
</organism>
<keyword evidence="3 6" id="KW-1133">Transmembrane helix</keyword>
<gene>
    <name evidence="9" type="ORF">Cvel_5865</name>
</gene>
<dbReference type="Pfam" id="PF01794">
    <property type="entry name" value="Ferric_reduct"/>
    <property type="match status" value="1"/>
</dbReference>
<dbReference type="InterPro" id="IPR013121">
    <property type="entry name" value="Fe_red_NAD-bd_6"/>
</dbReference>
<keyword evidence="4" id="KW-0560">Oxidoreductase</keyword>
<evidence type="ECO:0008006" key="10">
    <source>
        <dbReference type="Google" id="ProtNLM"/>
    </source>
</evidence>
<evidence type="ECO:0000256" key="1">
    <source>
        <dbReference type="ARBA" id="ARBA00004141"/>
    </source>
</evidence>
<evidence type="ECO:0000256" key="4">
    <source>
        <dbReference type="ARBA" id="ARBA00023002"/>
    </source>
</evidence>
<evidence type="ECO:0000256" key="5">
    <source>
        <dbReference type="ARBA" id="ARBA00023136"/>
    </source>
</evidence>
<dbReference type="SUPFAM" id="SSF52343">
    <property type="entry name" value="Ferredoxin reductase-like, C-terminal NADP-linked domain"/>
    <property type="match status" value="1"/>
</dbReference>
<dbReference type="PANTHER" id="PTHR11972:SF69">
    <property type="entry name" value="FERRIC REDUCTION OXIDASE 6-RELATED"/>
    <property type="match status" value="1"/>
</dbReference>
<accession>A0A0G4H8S5</accession>
<evidence type="ECO:0000256" key="2">
    <source>
        <dbReference type="ARBA" id="ARBA00022692"/>
    </source>
</evidence>
<dbReference type="InterPro" id="IPR050369">
    <property type="entry name" value="RBOH/FRE"/>
</dbReference>
<keyword evidence="5 6" id="KW-0472">Membrane</keyword>
<dbReference type="InterPro" id="IPR039261">
    <property type="entry name" value="FNR_nucleotide-bd"/>
</dbReference>
<name>A0A0G4H8S5_9ALVE</name>
<feature type="transmembrane region" description="Helical" evidence="6">
    <location>
        <begin position="213"/>
        <end position="232"/>
    </location>
</feature>
<keyword evidence="2 6" id="KW-0812">Transmembrane</keyword>
<reference evidence="9" key="1">
    <citation type="submission" date="2014-11" db="EMBL/GenBank/DDBJ databases">
        <authorList>
            <person name="Otto D Thomas"/>
            <person name="Naeem Raeece"/>
        </authorList>
    </citation>
    <scope>NUCLEOTIDE SEQUENCE</scope>
</reference>
<feature type="transmembrane region" description="Helical" evidence="6">
    <location>
        <begin position="182"/>
        <end position="207"/>
    </location>
</feature>
<dbReference type="Pfam" id="PF08030">
    <property type="entry name" value="NAD_binding_6"/>
    <property type="match status" value="1"/>
</dbReference>
<dbReference type="GO" id="GO:0016175">
    <property type="term" value="F:superoxide-generating NAD(P)H oxidase activity"/>
    <property type="evidence" value="ECO:0007669"/>
    <property type="project" value="TreeGrafter"/>
</dbReference>
<feature type="transmembrane region" description="Helical" evidence="6">
    <location>
        <begin position="112"/>
        <end position="135"/>
    </location>
</feature>
<dbReference type="PANTHER" id="PTHR11972">
    <property type="entry name" value="NADPH OXIDASE"/>
    <property type="match status" value="1"/>
</dbReference>
<feature type="transmembrane region" description="Helical" evidence="6">
    <location>
        <begin position="495"/>
        <end position="517"/>
    </location>
</feature>
<evidence type="ECO:0000259" key="8">
    <source>
        <dbReference type="Pfam" id="PF08030"/>
    </source>
</evidence>
<feature type="domain" description="Ferric oxidoreductase" evidence="7">
    <location>
        <begin position="148"/>
        <end position="261"/>
    </location>
</feature>
<dbReference type="GO" id="GO:0005886">
    <property type="term" value="C:plasma membrane"/>
    <property type="evidence" value="ECO:0007669"/>
    <property type="project" value="TreeGrafter"/>
</dbReference>
<evidence type="ECO:0000313" key="9">
    <source>
        <dbReference type="EMBL" id="CEM40099.1"/>
    </source>
</evidence>
<evidence type="ECO:0000256" key="6">
    <source>
        <dbReference type="SAM" id="Phobius"/>
    </source>
</evidence>
<dbReference type="EMBL" id="CDMZ01001983">
    <property type="protein sequence ID" value="CEM40099.1"/>
    <property type="molecule type" value="Genomic_DNA"/>
</dbReference>
<comment type="subcellular location">
    <subcellularLocation>
        <location evidence="1">Membrane</location>
        <topology evidence="1">Multi-pass membrane protein</topology>
    </subcellularLocation>
</comment>
<protein>
    <recommendedName>
        <fullName evidence="10">Ferric oxidoreductase domain-containing protein</fullName>
    </recommendedName>
</protein>
<dbReference type="Gene3D" id="3.40.50.80">
    <property type="entry name" value="Nucleotide-binding domain of ferredoxin-NADP reductase (FNR) module"/>
    <property type="match status" value="1"/>
</dbReference>
<evidence type="ECO:0000259" key="7">
    <source>
        <dbReference type="Pfam" id="PF01794"/>
    </source>
</evidence>
<dbReference type="AlphaFoldDB" id="A0A0G4H8S5"/>
<feature type="transmembrane region" description="Helical" evidence="6">
    <location>
        <begin position="465"/>
        <end position="483"/>
    </location>
</feature>
<dbReference type="PhylomeDB" id="A0A0G4H8S5"/>
<evidence type="ECO:0000256" key="3">
    <source>
        <dbReference type="ARBA" id="ARBA00022989"/>
    </source>
</evidence>
<proteinExistence type="predicted"/>
<dbReference type="VEuPathDB" id="CryptoDB:Cvel_5865"/>
<sequence>MTRHPGGALVLERMCGVDGTNVFLRAHARSLIERRRGIGACVDTSAEAFDQQNWIDGGAAVAFLVVPVVIGAAVRRIGSVRLQDALFRQPLALPVKGRGQFLNAFLEMPRGVVLLLVLYLCTNVLLFSLWTAHFLKFQPRVYAVAAAAGRMAVYGISVSTLIGTRRFSWSWLCLRVPYERILGVHGVVGGLSLVFVAVHGFGFLVVFDWGRQIPQTAWLTGVVLGGLFLVFTPSVIRGVRTSWYSLFKVAHHFLVPLIVFLSALHLLWLNIDRRHHLRLTRGLYGSTALLCLSGVFWVFNLIWEVADALLAPVRVEGDPLVVPPEHEWGAPPYVCLLVSKQCAAWPGCWLSVTCLRAGVLSHPFTVVLNNCPWLEGSRPGRAMMSVFVKVSGKNSWTGRLKTAVEKMRRTEEGIGGAEQGRSLRECVREDRETEMRQEAKGGRDVAVEEETAFSCQGGICQRRRAAVSVSALSLGLALTGPYGGGLSVFGELSKVPAMIFIVGGCGATVAASMVPFLSAVPGRMTGVIWSFRSLGLFRQLRGYFSKVPSEFCHFYHSSAGGCVDSETGERRGGAVAWSVEEGRGRGEGETEEQIERDRETLGVQRGRPDIDFLLCNLQEAAERRGTTEVGVFVCGPISLSRRVQEVVLRQNGRGSKASHLHFHVESFQM</sequence>
<dbReference type="InterPro" id="IPR013130">
    <property type="entry name" value="Fe3_Rdtase_TM_dom"/>
</dbReference>
<feature type="domain" description="Ferric reductase NAD binding" evidence="8">
    <location>
        <begin position="499"/>
        <end position="647"/>
    </location>
</feature>
<feature type="transmembrane region" description="Helical" evidence="6">
    <location>
        <begin position="141"/>
        <end position="162"/>
    </location>
</feature>
<feature type="transmembrane region" description="Helical" evidence="6">
    <location>
        <begin position="253"/>
        <end position="271"/>
    </location>
</feature>